<keyword evidence="3" id="KW-0677">Repeat</keyword>
<dbReference type="InterPro" id="IPR019734">
    <property type="entry name" value="TPR_rpt"/>
</dbReference>
<accession>A0A1M6ND30</accession>
<protein>
    <submittedName>
        <fullName evidence="6">Uncharacterized protein</fullName>
    </submittedName>
</protein>
<dbReference type="AlphaFoldDB" id="A0A1M6ND30"/>
<keyword evidence="4" id="KW-0802">TPR repeat</keyword>
<dbReference type="GO" id="GO:0005737">
    <property type="term" value="C:cytoplasm"/>
    <property type="evidence" value="ECO:0007669"/>
    <property type="project" value="UniProtKB-SubCell"/>
</dbReference>
<dbReference type="STRING" id="1121298.SAMN05444401_0164"/>
<dbReference type="Proteomes" id="UP000184080">
    <property type="component" value="Unassembled WGS sequence"/>
</dbReference>
<dbReference type="OrthoDB" id="5516148at2"/>
<reference evidence="6 7" key="1">
    <citation type="submission" date="2016-11" db="EMBL/GenBank/DDBJ databases">
        <authorList>
            <person name="Jaros S."/>
            <person name="Januszkiewicz K."/>
            <person name="Wedrychowicz H."/>
        </authorList>
    </citation>
    <scope>NUCLEOTIDE SEQUENCE [LARGE SCALE GENOMIC DNA]</scope>
    <source>
        <strain evidence="6 7">DSM 21864</strain>
    </source>
</reference>
<evidence type="ECO:0000256" key="4">
    <source>
        <dbReference type="ARBA" id="ARBA00022803"/>
    </source>
</evidence>
<dbReference type="Gene3D" id="1.25.40.10">
    <property type="entry name" value="Tetratricopeptide repeat domain"/>
    <property type="match status" value="2"/>
</dbReference>
<evidence type="ECO:0000313" key="7">
    <source>
        <dbReference type="Proteomes" id="UP000184080"/>
    </source>
</evidence>
<evidence type="ECO:0000313" key="6">
    <source>
        <dbReference type="EMBL" id="SHJ93597.1"/>
    </source>
</evidence>
<name>A0A1M6ND30_9CLOT</name>
<proteinExistence type="inferred from homology"/>
<keyword evidence="7" id="KW-1185">Reference proteome</keyword>
<dbReference type="PANTHER" id="PTHR46630">
    <property type="entry name" value="TETRATRICOPEPTIDE REPEAT PROTEIN 29"/>
    <property type="match status" value="1"/>
</dbReference>
<dbReference type="RefSeq" id="WP_073011936.1">
    <property type="nucleotide sequence ID" value="NZ_FQZO01000011.1"/>
</dbReference>
<dbReference type="SUPFAM" id="SSF48452">
    <property type="entry name" value="TPR-like"/>
    <property type="match status" value="2"/>
</dbReference>
<keyword evidence="2" id="KW-0963">Cytoplasm</keyword>
<evidence type="ECO:0000256" key="5">
    <source>
        <dbReference type="ARBA" id="ARBA00038253"/>
    </source>
</evidence>
<organism evidence="6 7">
    <name type="scientific">Clostridium amylolyticum</name>
    <dbReference type="NCBI Taxonomy" id="1121298"/>
    <lineage>
        <taxon>Bacteria</taxon>
        <taxon>Bacillati</taxon>
        <taxon>Bacillota</taxon>
        <taxon>Clostridia</taxon>
        <taxon>Eubacteriales</taxon>
        <taxon>Clostridiaceae</taxon>
        <taxon>Clostridium</taxon>
    </lineage>
</organism>
<dbReference type="PANTHER" id="PTHR46630:SF1">
    <property type="entry name" value="TETRATRICOPEPTIDE REPEAT PROTEIN 29"/>
    <property type="match status" value="1"/>
</dbReference>
<dbReference type="SMART" id="SM00028">
    <property type="entry name" value="TPR"/>
    <property type="match status" value="5"/>
</dbReference>
<dbReference type="InterPro" id="IPR011990">
    <property type="entry name" value="TPR-like_helical_dom_sf"/>
</dbReference>
<evidence type="ECO:0000256" key="3">
    <source>
        <dbReference type="ARBA" id="ARBA00022737"/>
    </source>
</evidence>
<evidence type="ECO:0000256" key="2">
    <source>
        <dbReference type="ARBA" id="ARBA00022490"/>
    </source>
</evidence>
<dbReference type="EMBL" id="FQZO01000011">
    <property type="protein sequence ID" value="SHJ93597.1"/>
    <property type="molecule type" value="Genomic_DNA"/>
</dbReference>
<gene>
    <name evidence="6" type="ORF">SAMN05444401_0164</name>
</gene>
<comment type="similarity">
    <text evidence="5">Belongs to the Rap family.</text>
</comment>
<sequence length="372" mass="44241">MKSLTEVKELQKLIEDYCNPKEEAEKICVQAVDNNASQEECFQLLRITDKFSIPYGHYKLYKRIGDTFLINQQFEESFVHYTIAMDILNENNMKEEKVFLFNNMGINKLKCLQYDEAIVYFNSCLMLSKMLKKYDIYIKVLYNLALAYLSIYKVDEAIAAINKCYDRLNKHSEIQLYIKLRILEANCYEEKGTISKCIEIYNSLLEEEDNMDKTLLGNVYNNIASLFLKQKNYSKSSIYFDKAYDNRNTHDKWLLAHVIIDRAELYYETLDLEKFYTAISQGIELCREYNDYEYWIIALMKLERAYKKDNNTEKLRSLYLEILDISKKNNIEKNIMYSLNKLISLEIKLKNYGAAYEYNDMLNQYIENIVNI</sequence>
<comment type="subcellular location">
    <subcellularLocation>
        <location evidence="1">Cytoplasm</location>
    </subcellularLocation>
</comment>
<dbReference type="InterPro" id="IPR051476">
    <property type="entry name" value="Bac_ResReg_Asp_Phosphatase"/>
</dbReference>
<evidence type="ECO:0000256" key="1">
    <source>
        <dbReference type="ARBA" id="ARBA00004496"/>
    </source>
</evidence>